<dbReference type="HAMAP" id="MF_00097">
    <property type="entry name" value="TMP_synthase"/>
    <property type="match status" value="1"/>
</dbReference>
<feature type="binding site" evidence="9">
    <location>
        <position position="72"/>
    </location>
    <ligand>
        <name>Mg(2+)</name>
        <dbReference type="ChEBI" id="CHEBI:18420"/>
    </ligand>
</feature>
<evidence type="ECO:0000256" key="10">
    <source>
        <dbReference type="RuleBase" id="RU003826"/>
    </source>
</evidence>
<comment type="similarity">
    <text evidence="9 10">Belongs to the thiamine-phosphate synthase family.</text>
</comment>
<evidence type="ECO:0000256" key="4">
    <source>
        <dbReference type="ARBA" id="ARBA00022842"/>
    </source>
</evidence>
<dbReference type="GO" id="GO:0009229">
    <property type="term" value="P:thiamine diphosphate biosynthetic process"/>
    <property type="evidence" value="ECO:0007669"/>
    <property type="project" value="UniProtKB-UniRule"/>
</dbReference>
<comment type="catalytic activity">
    <reaction evidence="6 9 10">
        <text>4-methyl-5-(2-phosphooxyethyl)-thiazole + 4-amino-2-methyl-5-(diphosphooxymethyl)pyrimidine + H(+) = thiamine phosphate + diphosphate</text>
        <dbReference type="Rhea" id="RHEA:22328"/>
        <dbReference type="ChEBI" id="CHEBI:15378"/>
        <dbReference type="ChEBI" id="CHEBI:33019"/>
        <dbReference type="ChEBI" id="CHEBI:37575"/>
        <dbReference type="ChEBI" id="CHEBI:57841"/>
        <dbReference type="ChEBI" id="CHEBI:58296"/>
        <dbReference type="EC" id="2.5.1.3"/>
    </reaction>
</comment>
<dbReference type="EMBL" id="CADCWH010000093">
    <property type="protein sequence ID" value="CAA9546931.1"/>
    <property type="molecule type" value="Genomic_DNA"/>
</dbReference>
<feature type="binding site" evidence="9">
    <location>
        <position position="109"/>
    </location>
    <ligand>
        <name>4-amino-2-methyl-5-(diphosphooxymethyl)pyrimidine</name>
        <dbReference type="ChEBI" id="CHEBI:57841"/>
    </ligand>
</feature>
<keyword evidence="3 9" id="KW-0479">Metal-binding</keyword>
<dbReference type="InterPro" id="IPR034291">
    <property type="entry name" value="TMP_synthase"/>
</dbReference>
<organism evidence="13">
    <name type="scientific">uncultured Thermomicrobiales bacterium</name>
    <dbReference type="NCBI Taxonomy" id="1645740"/>
    <lineage>
        <taxon>Bacteria</taxon>
        <taxon>Pseudomonadati</taxon>
        <taxon>Thermomicrobiota</taxon>
        <taxon>Thermomicrobia</taxon>
        <taxon>Thermomicrobiales</taxon>
        <taxon>environmental samples</taxon>
    </lineage>
</organism>
<dbReference type="InterPro" id="IPR036206">
    <property type="entry name" value="ThiamineP_synth_sf"/>
</dbReference>
<dbReference type="Pfam" id="PF02581">
    <property type="entry name" value="TMP-TENI"/>
    <property type="match status" value="1"/>
</dbReference>
<feature type="binding site" evidence="9">
    <location>
        <begin position="136"/>
        <end position="138"/>
    </location>
    <ligand>
        <name>2-[(2R,5Z)-2-carboxy-4-methylthiazol-5(2H)-ylidene]ethyl phosphate</name>
        <dbReference type="ChEBI" id="CHEBI:62899"/>
    </ligand>
</feature>
<gene>
    <name evidence="9" type="primary">thiE</name>
    <name evidence="13" type="ORF">AVDCRST_MAG70-593</name>
</gene>
<dbReference type="GO" id="GO:0004789">
    <property type="term" value="F:thiamine-phosphate diphosphorylase activity"/>
    <property type="evidence" value="ECO:0007669"/>
    <property type="project" value="UniProtKB-UniRule"/>
</dbReference>
<keyword evidence="4 9" id="KW-0460">Magnesium</keyword>
<dbReference type="SUPFAM" id="SSF51391">
    <property type="entry name" value="Thiamin phosphate synthase"/>
    <property type="match status" value="1"/>
</dbReference>
<evidence type="ECO:0000259" key="12">
    <source>
        <dbReference type="Pfam" id="PF02581"/>
    </source>
</evidence>
<evidence type="ECO:0000256" key="7">
    <source>
        <dbReference type="ARBA" id="ARBA00047851"/>
    </source>
</evidence>
<evidence type="ECO:0000256" key="1">
    <source>
        <dbReference type="ARBA" id="ARBA00005165"/>
    </source>
</evidence>
<feature type="binding site" evidence="9">
    <location>
        <position position="139"/>
    </location>
    <ligand>
        <name>4-amino-2-methyl-5-(diphosphooxymethyl)pyrimidine</name>
        <dbReference type="ChEBI" id="CHEBI:57841"/>
    </ligand>
</feature>
<dbReference type="InterPro" id="IPR022998">
    <property type="entry name" value="ThiamineP_synth_TenI"/>
</dbReference>
<dbReference type="GO" id="GO:0000287">
    <property type="term" value="F:magnesium ion binding"/>
    <property type="evidence" value="ECO:0007669"/>
    <property type="project" value="UniProtKB-UniRule"/>
</dbReference>
<evidence type="ECO:0000256" key="2">
    <source>
        <dbReference type="ARBA" id="ARBA00022679"/>
    </source>
</evidence>
<dbReference type="PANTHER" id="PTHR20857">
    <property type="entry name" value="THIAMINE-PHOSPHATE PYROPHOSPHORYLASE"/>
    <property type="match status" value="1"/>
</dbReference>
<feature type="binding site" evidence="9">
    <location>
        <position position="91"/>
    </location>
    <ligand>
        <name>Mg(2+)</name>
        <dbReference type="ChEBI" id="CHEBI:18420"/>
    </ligand>
</feature>
<feature type="binding site" evidence="9">
    <location>
        <position position="71"/>
    </location>
    <ligand>
        <name>4-amino-2-methyl-5-(diphosphooxymethyl)pyrimidine</name>
        <dbReference type="ChEBI" id="CHEBI:57841"/>
    </ligand>
</feature>
<feature type="domain" description="Thiamine phosphate synthase/TenI" evidence="12">
    <location>
        <begin position="20"/>
        <end position="188"/>
    </location>
</feature>
<comment type="pathway">
    <text evidence="1 9 11">Cofactor biosynthesis; thiamine diphosphate biosynthesis; thiamine phosphate from 4-amino-2-methyl-5-diphosphomethylpyrimidine and 4-methyl-5-(2-phosphoethyl)-thiazole: step 1/1.</text>
</comment>
<comment type="catalytic activity">
    <reaction evidence="7 9 10">
        <text>2-(2-carboxy-4-methylthiazol-5-yl)ethyl phosphate + 4-amino-2-methyl-5-(diphosphooxymethyl)pyrimidine + 2 H(+) = thiamine phosphate + CO2 + diphosphate</text>
        <dbReference type="Rhea" id="RHEA:47848"/>
        <dbReference type="ChEBI" id="CHEBI:15378"/>
        <dbReference type="ChEBI" id="CHEBI:16526"/>
        <dbReference type="ChEBI" id="CHEBI:33019"/>
        <dbReference type="ChEBI" id="CHEBI:37575"/>
        <dbReference type="ChEBI" id="CHEBI:57841"/>
        <dbReference type="ChEBI" id="CHEBI:62890"/>
        <dbReference type="EC" id="2.5.1.3"/>
    </reaction>
</comment>
<feature type="binding site" evidence="9">
    <location>
        <position position="165"/>
    </location>
    <ligand>
        <name>2-[(2R,5Z)-2-carboxy-4-methylthiazol-5(2H)-ylidene]ethyl phosphate</name>
        <dbReference type="ChEBI" id="CHEBI:62899"/>
    </ligand>
</feature>
<proteinExistence type="inferred from homology"/>
<evidence type="ECO:0000256" key="11">
    <source>
        <dbReference type="RuleBase" id="RU004253"/>
    </source>
</evidence>
<comment type="function">
    <text evidence="9">Condenses 4-methyl-5-(beta-hydroxyethyl)thiazole monophosphate (THZ-P) and 2-methyl-4-amino-5-hydroxymethyl pyrimidine pyrophosphate (HMP-PP) to form thiamine monophosphate (TMP).</text>
</comment>
<dbReference type="InterPro" id="IPR013785">
    <property type="entry name" value="Aldolase_TIM"/>
</dbReference>
<comment type="catalytic activity">
    <reaction evidence="8 9 10">
        <text>2-[(2R,5Z)-2-carboxy-4-methylthiazol-5(2H)-ylidene]ethyl phosphate + 4-amino-2-methyl-5-(diphosphooxymethyl)pyrimidine + 2 H(+) = thiamine phosphate + CO2 + diphosphate</text>
        <dbReference type="Rhea" id="RHEA:47844"/>
        <dbReference type="ChEBI" id="CHEBI:15378"/>
        <dbReference type="ChEBI" id="CHEBI:16526"/>
        <dbReference type="ChEBI" id="CHEBI:33019"/>
        <dbReference type="ChEBI" id="CHEBI:37575"/>
        <dbReference type="ChEBI" id="CHEBI:57841"/>
        <dbReference type="ChEBI" id="CHEBI:62899"/>
        <dbReference type="EC" id="2.5.1.3"/>
    </reaction>
</comment>
<protein>
    <recommendedName>
        <fullName evidence="9">Thiamine-phosphate synthase</fullName>
        <shortName evidence="9">TP synthase</shortName>
        <shortName evidence="9">TPS</shortName>
        <ecNumber evidence="9">2.5.1.3</ecNumber>
    </recommendedName>
    <alternativeName>
        <fullName evidence="9">Thiamine-phosphate pyrophosphorylase</fullName>
        <shortName evidence="9">TMP pyrophosphorylase</shortName>
        <shortName evidence="9">TMP-PPase</shortName>
    </alternativeName>
</protein>
<dbReference type="NCBIfam" id="TIGR00693">
    <property type="entry name" value="thiE"/>
    <property type="match status" value="1"/>
</dbReference>
<reference evidence="13" key="1">
    <citation type="submission" date="2020-02" db="EMBL/GenBank/DDBJ databases">
        <authorList>
            <person name="Meier V. D."/>
        </authorList>
    </citation>
    <scope>NUCLEOTIDE SEQUENCE</scope>
    <source>
        <strain evidence="13">AVDCRST_MAG70</strain>
    </source>
</reference>
<dbReference type="GO" id="GO:0005737">
    <property type="term" value="C:cytoplasm"/>
    <property type="evidence" value="ECO:0007669"/>
    <property type="project" value="TreeGrafter"/>
</dbReference>
<evidence type="ECO:0000256" key="9">
    <source>
        <dbReference type="HAMAP-Rule" id="MF_00097"/>
    </source>
</evidence>
<dbReference type="GO" id="GO:0009228">
    <property type="term" value="P:thiamine biosynthetic process"/>
    <property type="evidence" value="ECO:0007669"/>
    <property type="project" value="UniProtKB-KW"/>
</dbReference>
<dbReference type="AlphaFoldDB" id="A0A6J4UEF1"/>
<evidence type="ECO:0000256" key="3">
    <source>
        <dbReference type="ARBA" id="ARBA00022723"/>
    </source>
</evidence>
<evidence type="ECO:0000256" key="6">
    <source>
        <dbReference type="ARBA" id="ARBA00047334"/>
    </source>
</evidence>
<comment type="cofactor">
    <cofactor evidence="9">
        <name>Mg(2+)</name>
        <dbReference type="ChEBI" id="CHEBI:18420"/>
    </cofactor>
    <text evidence="9">Binds 1 Mg(2+) ion per subunit.</text>
</comment>
<sequence>MGPENGRDYGLYYVLDLPVQGEPAEMVAAAVAGGATIVQLRGKDIPAGQLYTTALAVQSALRGSGVPLIINDRLDVALAAEVDGVHVGASDLPFERVREIAPGLIVGVSCYGDLDRARRAVSAGADYVAFGAFFPSPTKTEAAVVPLETLAGARDLGVPVIAIGGITLDRAEGLVRAGADGIAVISAIQGAPDPGAASRDLRAAVERGRVGRTG</sequence>
<evidence type="ECO:0000256" key="5">
    <source>
        <dbReference type="ARBA" id="ARBA00022977"/>
    </source>
</evidence>
<keyword evidence="2 9" id="KW-0808">Transferase</keyword>
<dbReference type="EC" id="2.5.1.3" evidence="9"/>
<feature type="binding site" evidence="9">
    <location>
        <begin position="39"/>
        <end position="43"/>
    </location>
    <ligand>
        <name>4-amino-2-methyl-5-(diphosphooxymethyl)pyrimidine</name>
        <dbReference type="ChEBI" id="CHEBI:57841"/>
    </ligand>
</feature>
<keyword evidence="5 9" id="KW-0784">Thiamine biosynthesis</keyword>
<feature type="binding site" evidence="9">
    <location>
        <begin position="185"/>
        <end position="186"/>
    </location>
    <ligand>
        <name>2-[(2R,5Z)-2-carboxy-4-methylthiazol-5(2H)-ylidene]ethyl phosphate</name>
        <dbReference type="ChEBI" id="CHEBI:62899"/>
    </ligand>
</feature>
<dbReference type="PANTHER" id="PTHR20857:SF23">
    <property type="entry name" value="THIAMINE BIOSYNTHETIC BIFUNCTIONAL ENZYME"/>
    <property type="match status" value="1"/>
</dbReference>
<evidence type="ECO:0000256" key="8">
    <source>
        <dbReference type="ARBA" id="ARBA00047883"/>
    </source>
</evidence>
<accession>A0A6J4UEF1</accession>
<dbReference type="UniPathway" id="UPA00060">
    <property type="reaction ID" value="UER00141"/>
</dbReference>
<name>A0A6J4UEF1_9BACT</name>
<dbReference type="Gene3D" id="3.20.20.70">
    <property type="entry name" value="Aldolase class I"/>
    <property type="match status" value="1"/>
</dbReference>
<evidence type="ECO:0000313" key="13">
    <source>
        <dbReference type="EMBL" id="CAA9546931.1"/>
    </source>
</evidence>
<dbReference type="CDD" id="cd00564">
    <property type="entry name" value="TMP_TenI"/>
    <property type="match status" value="1"/>
</dbReference>